<dbReference type="Gene3D" id="3.40.50.720">
    <property type="entry name" value="NAD(P)-binding Rossmann-like Domain"/>
    <property type="match status" value="1"/>
</dbReference>
<protein>
    <submittedName>
        <fullName evidence="2">NAD(P)H dehydrogenase (Quinone)</fullName>
    </submittedName>
</protein>
<dbReference type="CDD" id="cd05269">
    <property type="entry name" value="TMR_SDR_a"/>
    <property type="match status" value="1"/>
</dbReference>
<dbReference type="Proteomes" id="UP000198850">
    <property type="component" value="Unassembled WGS sequence"/>
</dbReference>
<name>A0A1H4BPV9_9SPHI</name>
<accession>A0A1H4BPV9</accession>
<dbReference type="InterPro" id="IPR052718">
    <property type="entry name" value="NmrA-type_oxidoreductase"/>
</dbReference>
<dbReference type="AlphaFoldDB" id="A0A1H4BPV9"/>
<evidence type="ECO:0000313" key="3">
    <source>
        <dbReference type="Proteomes" id="UP000198850"/>
    </source>
</evidence>
<dbReference type="RefSeq" id="WP_090556033.1">
    <property type="nucleotide sequence ID" value="NZ_FNRA01000003.1"/>
</dbReference>
<dbReference type="PANTHER" id="PTHR47129:SF1">
    <property type="entry name" value="NMRA-LIKE DOMAIN-CONTAINING PROTEIN"/>
    <property type="match status" value="1"/>
</dbReference>
<proteinExistence type="predicted"/>
<dbReference type="SUPFAM" id="SSF51735">
    <property type="entry name" value="NAD(P)-binding Rossmann-fold domains"/>
    <property type="match status" value="1"/>
</dbReference>
<dbReference type="Pfam" id="PF05368">
    <property type="entry name" value="NmrA"/>
    <property type="match status" value="1"/>
</dbReference>
<dbReference type="EMBL" id="FNRA01000003">
    <property type="protein sequence ID" value="SEA50097.1"/>
    <property type="molecule type" value="Genomic_DNA"/>
</dbReference>
<dbReference type="OrthoDB" id="9780595at2"/>
<dbReference type="InterPro" id="IPR036291">
    <property type="entry name" value="NAD(P)-bd_dom_sf"/>
</dbReference>
<dbReference type="STRING" id="425514.SAMN05443550_103426"/>
<dbReference type="Gene3D" id="3.90.25.10">
    <property type="entry name" value="UDP-galactose 4-epimerase, domain 1"/>
    <property type="match status" value="1"/>
</dbReference>
<dbReference type="InterPro" id="IPR008030">
    <property type="entry name" value="NmrA-like"/>
</dbReference>
<evidence type="ECO:0000259" key="1">
    <source>
        <dbReference type="Pfam" id="PF05368"/>
    </source>
</evidence>
<dbReference type="PANTHER" id="PTHR47129">
    <property type="entry name" value="QUINONE OXIDOREDUCTASE 2"/>
    <property type="match status" value="1"/>
</dbReference>
<keyword evidence="3" id="KW-1185">Reference proteome</keyword>
<sequence length="294" mass="31455">MSQILVTGATGHLGAAVTENLIKKTNPANINVVVRDGGKAATFEAKGITAKIGDYNDYDSLVAAFRGIDKLYLVSGNDIANRTGQHENAVSAAKEAGVKHIVYTSFQHKNETETSAIAFIAASHLYTEKLIKASGITYTLLQHGLYADLIPLFAGEHLLDNKTIFLPAGEGKCAFATRKDFAEAGANVLLEETGKFDHTTIELAGSEAISWRQIASIISEITGSEIIYVSPSLDDFSTTLTKAGVPAEYIGLFSGFSQALAQGEFEQITGDLEMVLARKPVSVAEYLQSVYGKI</sequence>
<evidence type="ECO:0000313" key="2">
    <source>
        <dbReference type="EMBL" id="SEA50097.1"/>
    </source>
</evidence>
<feature type="domain" description="NmrA-like" evidence="1">
    <location>
        <begin position="2"/>
        <end position="287"/>
    </location>
</feature>
<reference evidence="2 3" key="1">
    <citation type="submission" date="2016-10" db="EMBL/GenBank/DDBJ databases">
        <authorList>
            <person name="de Groot N.N."/>
        </authorList>
    </citation>
    <scope>NUCLEOTIDE SEQUENCE [LARGE SCALE GENOMIC DNA]</scope>
    <source>
        <strain evidence="2 3">DSM 19033</strain>
    </source>
</reference>
<organism evidence="2 3">
    <name type="scientific">Pedobacter hartonius</name>
    <dbReference type="NCBI Taxonomy" id="425514"/>
    <lineage>
        <taxon>Bacteria</taxon>
        <taxon>Pseudomonadati</taxon>
        <taxon>Bacteroidota</taxon>
        <taxon>Sphingobacteriia</taxon>
        <taxon>Sphingobacteriales</taxon>
        <taxon>Sphingobacteriaceae</taxon>
        <taxon>Pedobacter</taxon>
    </lineage>
</organism>
<gene>
    <name evidence="2" type="ORF">SAMN05443550_103426</name>
</gene>